<reference evidence="12 13" key="1">
    <citation type="journal article" date="2016" name="Nat. Commun.">
        <title>Thousands of microbial genomes shed light on interconnected biogeochemical processes in an aquifer system.</title>
        <authorList>
            <person name="Anantharaman K."/>
            <person name="Brown C.T."/>
            <person name="Hug L.A."/>
            <person name="Sharon I."/>
            <person name="Castelle C.J."/>
            <person name="Probst A.J."/>
            <person name="Thomas B.C."/>
            <person name="Singh A."/>
            <person name="Wilkins M.J."/>
            <person name="Karaoz U."/>
            <person name="Brodie E.L."/>
            <person name="Williams K.H."/>
            <person name="Hubbard S.S."/>
            <person name="Banfield J.F."/>
        </authorList>
    </citation>
    <scope>NUCLEOTIDE SEQUENCE [LARGE SCALE GENOMIC DNA]</scope>
</reference>
<proteinExistence type="inferred from homology"/>
<evidence type="ECO:0000259" key="11">
    <source>
        <dbReference type="Pfam" id="PF19310"/>
    </source>
</evidence>
<comment type="caution">
    <text evidence="12">The sequence shown here is derived from an EMBL/GenBank/DDBJ whole genome shotgun (WGS) entry which is preliminary data.</text>
</comment>
<feature type="domain" description="Oligopeptidase A N-terminal" evidence="11">
    <location>
        <begin position="52"/>
        <end position="160"/>
    </location>
</feature>
<evidence type="ECO:0000256" key="1">
    <source>
        <dbReference type="ARBA" id="ARBA00006040"/>
    </source>
</evidence>
<dbReference type="GO" id="GO:0006508">
    <property type="term" value="P:proteolysis"/>
    <property type="evidence" value="ECO:0007669"/>
    <property type="project" value="UniProtKB-KW"/>
</dbReference>
<accession>A0A1G2DCF9</accession>
<dbReference type="InterPro" id="IPR045666">
    <property type="entry name" value="OpdA_N"/>
</dbReference>
<dbReference type="AlphaFoldDB" id="A0A1G2DCF9"/>
<dbReference type="InterPro" id="IPR034005">
    <property type="entry name" value="M3A_DCP"/>
</dbReference>
<dbReference type="STRING" id="1798664.A3C93_05225"/>
<protein>
    <recommendedName>
        <fullName evidence="8">oligopeptidase A</fullName>
        <ecNumber evidence="8">3.4.24.70</ecNumber>
    </recommendedName>
</protein>
<dbReference type="InterPro" id="IPR045090">
    <property type="entry name" value="Pept_M3A_M3B"/>
</dbReference>
<dbReference type="InterPro" id="IPR001567">
    <property type="entry name" value="Pept_M3A_M3B_dom"/>
</dbReference>
<keyword evidence="2 9" id="KW-0645">Protease</keyword>
<keyword evidence="5 9" id="KW-0862">Zinc</keyword>
<comment type="catalytic activity">
    <reaction evidence="7">
        <text>Hydrolysis of oligopeptides, with broad specificity. Gly or Ala commonly occur as P1 or P1' residues, but more distant residues are also important, as is shown by the fact that Z-Gly-Pro-Gly-|-Gly-Pro-Ala is cleaved, but not Z-(Gly)(5).</text>
        <dbReference type="EC" id="3.4.24.70"/>
    </reaction>
</comment>
<dbReference type="CDD" id="cd06456">
    <property type="entry name" value="M3A_DCP"/>
    <property type="match status" value="1"/>
</dbReference>
<evidence type="ECO:0000256" key="8">
    <source>
        <dbReference type="ARBA" id="ARBA00026100"/>
    </source>
</evidence>
<comment type="cofactor">
    <cofactor evidence="9">
        <name>Zn(2+)</name>
        <dbReference type="ChEBI" id="CHEBI:29105"/>
    </cofactor>
    <text evidence="9">Binds 1 zinc ion.</text>
</comment>
<dbReference type="Gene3D" id="3.40.390.10">
    <property type="entry name" value="Collagenase (Catalytic Domain)"/>
    <property type="match status" value="1"/>
</dbReference>
<comment type="similarity">
    <text evidence="1 9">Belongs to the peptidase M3 family.</text>
</comment>
<keyword evidence="4 9" id="KW-0378">Hydrolase</keyword>
<dbReference type="SUPFAM" id="SSF55486">
    <property type="entry name" value="Metalloproteases ('zincins'), catalytic domain"/>
    <property type="match status" value="1"/>
</dbReference>
<evidence type="ECO:0000313" key="13">
    <source>
        <dbReference type="Proteomes" id="UP000178636"/>
    </source>
</evidence>
<dbReference type="GO" id="GO:0005829">
    <property type="term" value="C:cytosol"/>
    <property type="evidence" value="ECO:0007669"/>
    <property type="project" value="UniProtKB-ARBA"/>
</dbReference>
<dbReference type="InterPro" id="IPR024079">
    <property type="entry name" value="MetalloPept_cat_dom_sf"/>
</dbReference>
<dbReference type="EMBL" id="MHLO01000035">
    <property type="protein sequence ID" value="OGZ11314.1"/>
    <property type="molecule type" value="Genomic_DNA"/>
</dbReference>
<gene>
    <name evidence="12" type="ORF">A3C93_05225</name>
</gene>
<evidence type="ECO:0000256" key="6">
    <source>
        <dbReference type="ARBA" id="ARBA00023049"/>
    </source>
</evidence>
<dbReference type="PANTHER" id="PTHR43660:SF1">
    <property type="entry name" value="DIPEPTIDYL CARBOXYPEPTIDASE"/>
    <property type="match status" value="1"/>
</dbReference>
<evidence type="ECO:0000256" key="7">
    <source>
        <dbReference type="ARBA" id="ARBA00024603"/>
    </source>
</evidence>
<dbReference type="GO" id="GO:0046872">
    <property type="term" value="F:metal ion binding"/>
    <property type="evidence" value="ECO:0007669"/>
    <property type="project" value="UniProtKB-UniRule"/>
</dbReference>
<name>A0A1G2DCF9_9BACT</name>
<feature type="domain" description="Peptidase M3A/M3B catalytic" evidence="10">
    <location>
        <begin position="234"/>
        <end position="690"/>
    </location>
</feature>
<evidence type="ECO:0000313" key="12">
    <source>
        <dbReference type="EMBL" id="OGZ11314.1"/>
    </source>
</evidence>
<dbReference type="EC" id="3.4.24.70" evidence="8"/>
<keyword evidence="6 9" id="KW-0482">Metalloprotease</keyword>
<dbReference type="InterPro" id="IPR024077">
    <property type="entry name" value="Neurolysin/TOP_dom2"/>
</dbReference>
<dbReference type="GO" id="GO:0004222">
    <property type="term" value="F:metalloendopeptidase activity"/>
    <property type="evidence" value="ECO:0007669"/>
    <property type="project" value="UniProtKB-EC"/>
</dbReference>
<keyword evidence="3 9" id="KW-0479">Metal-binding</keyword>
<dbReference type="Pfam" id="PF01432">
    <property type="entry name" value="Peptidase_M3"/>
    <property type="match status" value="1"/>
</dbReference>
<dbReference type="PANTHER" id="PTHR43660">
    <property type="entry name" value="DIPEPTIDYL CARBOXYPEPTIDASE"/>
    <property type="match status" value="1"/>
</dbReference>
<dbReference type="Pfam" id="PF19310">
    <property type="entry name" value="TOP_N"/>
    <property type="match status" value="1"/>
</dbReference>
<dbReference type="Gene3D" id="1.10.1370.40">
    <property type="match status" value="1"/>
</dbReference>
<evidence type="ECO:0000256" key="4">
    <source>
        <dbReference type="ARBA" id="ARBA00022801"/>
    </source>
</evidence>
<evidence type="ECO:0000256" key="5">
    <source>
        <dbReference type="ARBA" id="ARBA00022833"/>
    </source>
</evidence>
<evidence type="ECO:0000259" key="10">
    <source>
        <dbReference type="Pfam" id="PF01432"/>
    </source>
</evidence>
<evidence type="ECO:0000256" key="9">
    <source>
        <dbReference type="RuleBase" id="RU003435"/>
    </source>
</evidence>
<organism evidence="12 13">
    <name type="scientific">Candidatus Lloydbacteria bacterium RIFCSPHIGHO2_02_FULL_54_17</name>
    <dbReference type="NCBI Taxonomy" id="1798664"/>
    <lineage>
        <taxon>Bacteria</taxon>
        <taxon>Candidatus Lloydiibacteriota</taxon>
    </lineage>
</organism>
<sequence length="694" mass="77921">MMKLNTTVHVSPSGEKSVLTTFDWATFRVLDVIPEITRLIALGHSLAETTAAKQDPTFADLVLVWQEFNQRFGRVVGPMHHLNGVMQADYTGLRQAVEEATPLLSAYGSDLALHKGLYDAYVRFKQGDPYKGLRADERYIIDETIKNFELAGVGLPPEKKAALKQVNERQAMLAKTFRDNVQDVQDAWQMHLTDRSELRGIPVDAQRAMKKTAEKKGKEGWCVTLQAPDVLAVLEHADSSVLREAVYRARVTKASELDQFEGKRDNAPIVAEMLSLAREEANLLGFANYAELSLAKKMAKSVGVSGVSRFIAELGTLARPKAKTELRAMRSFAKKELGIAKLAPWDLQYVTEKMRKARYAVDQEALRPYFPFSKVNEAISALLSSLYGVTFVPRPDVKGWNDDVAFFTIVDAAGVLLAGCYVDLFAREGKRGGAWMDNAVDRIKLPDGVQVPVAYLVCNFAKSPDGGETYLSHEEIQSTYFHELGHTLHHMLGKTEYAALSMGGVEWDTVELPSQFMENFPWDRQILKEMSRHKETGAVIPDAEIEKLIGAKFFNTGLFTLRQILFGTFDWELYRDYDPAHPIDANRHWQAVLGRLEVRPRVKWDRFPNGFGHIFAGGYSAGYWSYMWALGLSADAFAVFEEAGNIRSRDIGRRFLKEILEPGCSRPMAESFRAFRGRDLDPKALAVHLGLIPR</sequence>
<dbReference type="Proteomes" id="UP000178636">
    <property type="component" value="Unassembled WGS sequence"/>
</dbReference>
<evidence type="ECO:0000256" key="2">
    <source>
        <dbReference type="ARBA" id="ARBA00022670"/>
    </source>
</evidence>
<dbReference type="FunFam" id="3.40.390.10:FF:000009">
    <property type="entry name" value="Oligopeptidase A"/>
    <property type="match status" value="1"/>
</dbReference>
<evidence type="ECO:0000256" key="3">
    <source>
        <dbReference type="ARBA" id="ARBA00022723"/>
    </source>
</evidence>
<dbReference type="Gene3D" id="1.10.1370.10">
    <property type="entry name" value="Neurolysin, domain 3"/>
    <property type="match status" value="1"/>
</dbReference>